<accession>A0A7H0HCV7</accession>
<proteinExistence type="predicted"/>
<dbReference type="GO" id="GO:0016791">
    <property type="term" value="F:phosphatase activity"/>
    <property type="evidence" value="ECO:0007669"/>
    <property type="project" value="TreeGrafter"/>
</dbReference>
<evidence type="ECO:0000313" key="5">
    <source>
        <dbReference type="EMBL" id="QNP58373.1"/>
    </source>
</evidence>
<dbReference type="PROSITE" id="PS00175">
    <property type="entry name" value="PG_MUTASE"/>
    <property type="match status" value="1"/>
</dbReference>
<dbReference type="InterPro" id="IPR013078">
    <property type="entry name" value="His_Pase_superF_clade-1"/>
</dbReference>
<gene>
    <name evidence="5" type="ORF">H9L24_15205</name>
</gene>
<dbReference type="SUPFAM" id="SSF53254">
    <property type="entry name" value="Phosphoglycerate mutase-like"/>
    <property type="match status" value="1"/>
</dbReference>
<dbReference type="GO" id="GO:0005737">
    <property type="term" value="C:cytoplasm"/>
    <property type="evidence" value="ECO:0007669"/>
    <property type="project" value="TreeGrafter"/>
</dbReference>
<dbReference type="PANTHER" id="PTHR48100">
    <property type="entry name" value="BROAD-SPECIFICITY PHOSPHATASE YOR283W-RELATED"/>
    <property type="match status" value="1"/>
</dbReference>
<evidence type="ECO:0000313" key="6">
    <source>
        <dbReference type="Proteomes" id="UP000516057"/>
    </source>
</evidence>
<keyword evidence="1" id="KW-0324">Glycolysis</keyword>
<sequence>MLDIYLVRHGQTQWNLEKRLQGSTDNALNDTGRRQAQELGQKLTGVPFAHIYSSGLRRAQETAAAFAGPAPVTALPALNERSFGKFEGIFEDDRDAARFAEFGKRGSVLDDSLDGGESLQSQADRVKAAVAQITARHRSGNIAIVAHGGVNPLVLAALLDLPVAEATARIKQANDEVYLVRLRGGQAPRCGSRSCAARWNSSEPSAGAKTPRRRAARGRGIIAPQPARAHPPSAFCPCPPRLCACWPSSRR</sequence>
<dbReference type="Gene3D" id="3.40.50.1240">
    <property type="entry name" value="Phosphoglycerate mutase-like"/>
    <property type="match status" value="1"/>
</dbReference>
<keyword evidence="2" id="KW-0413">Isomerase</keyword>
<feature type="binding site" evidence="4">
    <location>
        <begin position="8"/>
        <end position="15"/>
    </location>
    <ligand>
        <name>substrate</name>
    </ligand>
</feature>
<organism evidence="5 6">
    <name type="scientific">Paenacidovorax monticola</name>
    <dbReference type="NCBI Taxonomy" id="1926868"/>
    <lineage>
        <taxon>Bacteria</taxon>
        <taxon>Pseudomonadati</taxon>
        <taxon>Pseudomonadota</taxon>
        <taxon>Betaproteobacteria</taxon>
        <taxon>Burkholderiales</taxon>
        <taxon>Comamonadaceae</taxon>
        <taxon>Paenacidovorax</taxon>
    </lineage>
</organism>
<dbReference type="RefSeq" id="WP_187735361.1">
    <property type="nucleotide sequence ID" value="NZ_CP060790.1"/>
</dbReference>
<feature type="active site" description="Proton donor/acceptor" evidence="3">
    <location>
        <position position="80"/>
    </location>
</feature>
<dbReference type="Proteomes" id="UP000516057">
    <property type="component" value="Chromosome"/>
</dbReference>
<dbReference type="AlphaFoldDB" id="A0A7H0HCV7"/>
<dbReference type="PANTHER" id="PTHR48100:SF1">
    <property type="entry name" value="HISTIDINE PHOSPHATASE FAMILY PROTEIN-RELATED"/>
    <property type="match status" value="1"/>
</dbReference>
<dbReference type="SMART" id="SM00855">
    <property type="entry name" value="PGAM"/>
    <property type="match status" value="1"/>
</dbReference>
<dbReference type="InterPro" id="IPR029033">
    <property type="entry name" value="His_PPase_superfam"/>
</dbReference>
<reference evidence="5 6" key="1">
    <citation type="submission" date="2020-08" db="EMBL/GenBank/DDBJ databases">
        <title>Genome sequence of Acidovorax monticola KACC 19171T.</title>
        <authorList>
            <person name="Hyun D.-W."/>
            <person name="Bae J.-W."/>
        </authorList>
    </citation>
    <scope>NUCLEOTIDE SEQUENCE [LARGE SCALE GENOMIC DNA]</scope>
    <source>
        <strain evidence="5 6">KACC 19171</strain>
    </source>
</reference>
<dbReference type="CDD" id="cd07067">
    <property type="entry name" value="HP_PGM_like"/>
    <property type="match status" value="1"/>
</dbReference>
<dbReference type="InterPro" id="IPR001345">
    <property type="entry name" value="PG/BPGM_mutase_AS"/>
</dbReference>
<protein>
    <submittedName>
        <fullName evidence="5">Histidine phosphatase family protein</fullName>
    </submittedName>
</protein>
<evidence type="ECO:0000256" key="3">
    <source>
        <dbReference type="PIRSR" id="PIRSR613078-1"/>
    </source>
</evidence>
<dbReference type="Pfam" id="PF00300">
    <property type="entry name" value="His_Phos_1"/>
    <property type="match status" value="1"/>
</dbReference>
<feature type="active site" description="Tele-phosphohistidine intermediate" evidence="3">
    <location>
        <position position="9"/>
    </location>
</feature>
<keyword evidence="6" id="KW-1185">Reference proteome</keyword>
<dbReference type="KEGG" id="amon:H9L24_15205"/>
<feature type="binding site" evidence="4">
    <location>
        <position position="58"/>
    </location>
    <ligand>
        <name>substrate</name>
    </ligand>
</feature>
<dbReference type="InterPro" id="IPR050275">
    <property type="entry name" value="PGM_Phosphatase"/>
</dbReference>
<evidence type="ECO:0000256" key="2">
    <source>
        <dbReference type="ARBA" id="ARBA00023235"/>
    </source>
</evidence>
<dbReference type="EMBL" id="CP060790">
    <property type="protein sequence ID" value="QNP58373.1"/>
    <property type="molecule type" value="Genomic_DNA"/>
</dbReference>
<name>A0A7H0HCV7_9BURK</name>
<evidence type="ECO:0000256" key="1">
    <source>
        <dbReference type="ARBA" id="ARBA00023152"/>
    </source>
</evidence>
<evidence type="ECO:0000256" key="4">
    <source>
        <dbReference type="PIRSR" id="PIRSR613078-2"/>
    </source>
</evidence>